<evidence type="ECO:0000256" key="3">
    <source>
        <dbReference type="ARBA" id="ARBA00012486"/>
    </source>
</evidence>
<evidence type="ECO:0000256" key="8">
    <source>
        <dbReference type="ARBA" id="ARBA00022786"/>
    </source>
</evidence>
<keyword evidence="5" id="KW-0479">Metal-binding</keyword>
<dbReference type="GO" id="GO:0005524">
    <property type="term" value="F:ATP binding"/>
    <property type="evidence" value="ECO:0007669"/>
    <property type="project" value="UniProtKB-KW"/>
</dbReference>
<dbReference type="SMART" id="SM00212">
    <property type="entry name" value="UBCc"/>
    <property type="match status" value="1"/>
</dbReference>
<dbReference type="PANTHER" id="PTHR24068">
    <property type="entry name" value="UBIQUITIN-CONJUGATING ENZYME E2"/>
    <property type="match status" value="1"/>
</dbReference>
<evidence type="ECO:0000313" key="15">
    <source>
        <dbReference type="Proteomes" id="UP000095280"/>
    </source>
</evidence>
<evidence type="ECO:0000256" key="12">
    <source>
        <dbReference type="SAM" id="MobiDB-lite"/>
    </source>
</evidence>
<dbReference type="InterPro" id="IPR013083">
    <property type="entry name" value="Znf_RING/FYVE/PHD"/>
</dbReference>
<evidence type="ECO:0000256" key="11">
    <source>
        <dbReference type="PROSITE-ProRule" id="PRU10133"/>
    </source>
</evidence>
<dbReference type="AlphaFoldDB" id="A0A1I8H3L9"/>
<evidence type="ECO:0000256" key="10">
    <source>
        <dbReference type="ARBA" id="ARBA00022840"/>
    </source>
</evidence>
<dbReference type="PROSITE" id="PS00183">
    <property type="entry name" value="UBC_1"/>
    <property type="match status" value="1"/>
</dbReference>
<keyword evidence="15" id="KW-1185">Reference proteome</keyword>
<organism evidence="15 16">
    <name type="scientific">Macrostomum lignano</name>
    <dbReference type="NCBI Taxonomy" id="282301"/>
    <lineage>
        <taxon>Eukaryota</taxon>
        <taxon>Metazoa</taxon>
        <taxon>Spiralia</taxon>
        <taxon>Lophotrochozoa</taxon>
        <taxon>Platyhelminthes</taxon>
        <taxon>Rhabditophora</taxon>
        <taxon>Macrostomorpha</taxon>
        <taxon>Macrostomida</taxon>
        <taxon>Macrostomidae</taxon>
        <taxon>Macrostomum</taxon>
    </lineage>
</organism>
<sequence>MALKRINKELQDLGRDPPAQCSAGPVGDDLFHWQATIMGPSESPYHGGVFFLTIHFPTDYPFKPPKVAFSTRIYHPNINSNGSICLDILRSQWSPALTISKVLLSICSLLCDPNPDDPLVPEIARMYKSDREKYNSPAAADEPPAEAATEAEQQQPAAAAPRPQQGKKRRRRPQQRTSAAAEAQADADELRDRLLSRGKRAGQSGEAVKSEERLLLPPFLTASGNPGDDSSAWSVTNPAAAAAAAAATAAAAAAASSAAVKPDVQFPAADRLCRQSAWVCALCGRGNSCVLGLGPLYGPYYLPEELVQERLVPLGIVFGSGAKRSGSAQRAAASAAGVSRQRVTRNGEAWLHLDCALWAPDLHLSASADPAGGGGGLKLRGLAECLAGGAGGDCAVCGMWGAQVACAHRQCQSAAHLPCAIEAGCLLDEEKLIAYCAQHRQGGGKAGPRPPAS</sequence>
<dbReference type="GO" id="GO:0008270">
    <property type="term" value="F:zinc ion binding"/>
    <property type="evidence" value="ECO:0007669"/>
    <property type="project" value="UniProtKB-KW"/>
</dbReference>
<keyword evidence="9" id="KW-0862">Zinc</keyword>
<name>A0A1I8H3L9_9PLAT</name>
<evidence type="ECO:0000256" key="4">
    <source>
        <dbReference type="ARBA" id="ARBA00022679"/>
    </source>
</evidence>
<dbReference type="FunFam" id="3.10.110.10:FF:000101">
    <property type="entry name" value="Ubiquitin-conjugating enzyme E2 D2"/>
    <property type="match status" value="1"/>
</dbReference>
<evidence type="ECO:0000259" key="13">
    <source>
        <dbReference type="PROSITE" id="PS50127"/>
    </source>
</evidence>
<dbReference type="Pfam" id="PF13771">
    <property type="entry name" value="zf-HC5HC2H"/>
    <property type="match status" value="1"/>
</dbReference>
<dbReference type="SUPFAM" id="SSF54495">
    <property type="entry name" value="UBC-like"/>
    <property type="match status" value="1"/>
</dbReference>
<proteinExistence type="predicted"/>
<protein>
    <recommendedName>
        <fullName evidence="3">E2 ubiquitin-conjugating enzyme</fullName>
        <ecNumber evidence="3">2.3.2.23</ecNumber>
    </recommendedName>
</protein>
<dbReference type="GO" id="GO:0061631">
    <property type="term" value="F:ubiquitin conjugating enzyme activity"/>
    <property type="evidence" value="ECO:0007669"/>
    <property type="project" value="UniProtKB-EC"/>
</dbReference>
<dbReference type="CDD" id="cd23792">
    <property type="entry name" value="UBCc_UBE2D"/>
    <property type="match status" value="1"/>
</dbReference>
<dbReference type="InterPro" id="IPR034732">
    <property type="entry name" value="EPHD"/>
</dbReference>
<dbReference type="Gene3D" id="3.30.40.10">
    <property type="entry name" value="Zinc/RING finger domain, C3HC4 (zinc finger)"/>
    <property type="match status" value="1"/>
</dbReference>
<dbReference type="InterPro" id="IPR000608">
    <property type="entry name" value="UBC"/>
</dbReference>
<dbReference type="WBParaSite" id="maker-uti_cns_0004287-snap-gene-0.2-mRNA-1">
    <property type="protein sequence ID" value="maker-uti_cns_0004287-snap-gene-0.2-mRNA-1"/>
    <property type="gene ID" value="maker-uti_cns_0004287-snap-gene-0.2"/>
</dbReference>
<reference evidence="16" key="1">
    <citation type="submission" date="2016-11" db="UniProtKB">
        <authorList>
            <consortium name="WormBaseParasite"/>
        </authorList>
    </citation>
    <scope>IDENTIFICATION</scope>
</reference>
<keyword evidence="7" id="KW-0863">Zinc-finger</keyword>
<comment type="catalytic activity">
    <reaction evidence="1">
        <text>S-ubiquitinyl-[E1 ubiquitin-activating enzyme]-L-cysteine + [E2 ubiquitin-conjugating enzyme]-L-cysteine = [E1 ubiquitin-activating enzyme]-L-cysteine + S-ubiquitinyl-[E2 ubiquitin-conjugating enzyme]-L-cysteine.</text>
        <dbReference type="EC" id="2.3.2.23"/>
    </reaction>
</comment>
<dbReference type="InterPro" id="IPR016135">
    <property type="entry name" value="UBQ-conjugating_enzyme/RWD"/>
</dbReference>
<feature type="region of interest" description="Disordered" evidence="12">
    <location>
        <begin position="131"/>
        <end position="189"/>
    </location>
</feature>
<evidence type="ECO:0000256" key="6">
    <source>
        <dbReference type="ARBA" id="ARBA00022741"/>
    </source>
</evidence>
<feature type="compositionally biased region" description="Low complexity" evidence="12">
    <location>
        <begin position="137"/>
        <end position="164"/>
    </location>
</feature>
<dbReference type="InterPro" id="IPR023313">
    <property type="entry name" value="UBQ-conjugating_AS"/>
</dbReference>
<dbReference type="PROSITE" id="PS51805">
    <property type="entry name" value="EPHD"/>
    <property type="match status" value="1"/>
</dbReference>
<dbReference type="Proteomes" id="UP000095280">
    <property type="component" value="Unplaced"/>
</dbReference>
<evidence type="ECO:0000256" key="5">
    <source>
        <dbReference type="ARBA" id="ARBA00022723"/>
    </source>
</evidence>
<evidence type="ECO:0000256" key="7">
    <source>
        <dbReference type="ARBA" id="ARBA00022771"/>
    </source>
</evidence>
<feature type="compositionally biased region" description="Low complexity" evidence="12">
    <location>
        <begin position="175"/>
        <end position="184"/>
    </location>
</feature>
<evidence type="ECO:0000256" key="1">
    <source>
        <dbReference type="ARBA" id="ARBA00000485"/>
    </source>
</evidence>
<keyword evidence="8" id="KW-0833">Ubl conjugation pathway</keyword>
<evidence type="ECO:0000256" key="9">
    <source>
        <dbReference type="ARBA" id="ARBA00022833"/>
    </source>
</evidence>
<keyword evidence="6" id="KW-0547">Nucleotide-binding</keyword>
<dbReference type="Gene3D" id="3.10.110.10">
    <property type="entry name" value="Ubiquitin Conjugating Enzyme"/>
    <property type="match status" value="1"/>
</dbReference>
<dbReference type="Pfam" id="PF00179">
    <property type="entry name" value="UQ_con"/>
    <property type="match status" value="1"/>
</dbReference>
<feature type="domain" description="PHD-type" evidence="14">
    <location>
        <begin position="306"/>
        <end position="440"/>
    </location>
</feature>
<feature type="domain" description="UBC core" evidence="13">
    <location>
        <begin position="1"/>
        <end position="147"/>
    </location>
</feature>
<evidence type="ECO:0000313" key="16">
    <source>
        <dbReference type="WBParaSite" id="maker-uti_cns_0004287-snap-gene-0.2-mRNA-1"/>
    </source>
</evidence>
<dbReference type="PROSITE" id="PS50127">
    <property type="entry name" value="UBC_2"/>
    <property type="match status" value="1"/>
</dbReference>
<keyword evidence="4" id="KW-0808">Transferase</keyword>
<keyword evidence="10" id="KW-0067">ATP-binding</keyword>
<feature type="active site" description="Glycyl thioester intermediate" evidence="11">
    <location>
        <position position="85"/>
    </location>
</feature>
<evidence type="ECO:0000256" key="2">
    <source>
        <dbReference type="ARBA" id="ARBA00004906"/>
    </source>
</evidence>
<accession>A0A1I8H3L9</accession>
<feature type="compositionally biased region" description="Basic residues" evidence="12">
    <location>
        <begin position="165"/>
        <end position="174"/>
    </location>
</feature>
<comment type="pathway">
    <text evidence="2">Protein modification; protein ubiquitination.</text>
</comment>
<evidence type="ECO:0000259" key="14">
    <source>
        <dbReference type="PROSITE" id="PS51805"/>
    </source>
</evidence>
<dbReference type="EC" id="2.3.2.23" evidence="3"/>